<evidence type="ECO:0000313" key="3">
    <source>
        <dbReference type="EMBL" id="TCS37112.1"/>
    </source>
</evidence>
<dbReference type="RefSeq" id="WP_132703545.1">
    <property type="nucleotide sequence ID" value="NZ_SLZR01000021.1"/>
</dbReference>
<evidence type="ECO:0000256" key="2">
    <source>
        <dbReference type="ARBA" id="ARBA00023002"/>
    </source>
</evidence>
<dbReference type="Gene3D" id="3.40.50.720">
    <property type="entry name" value="NAD(P)-binding Rossmann-like Domain"/>
    <property type="match status" value="1"/>
</dbReference>
<reference evidence="3 4" key="1">
    <citation type="submission" date="2019-03" db="EMBL/GenBank/DDBJ databases">
        <title>Genomic Encyclopedia of Archaeal and Bacterial Type Strains, Phase II (KMG-II): from individual species to whole genera.</title>
        <authorList>
            <person name="Goeker M."/>
        </authorList>
    </citation>
    <scope>NUCLEOTIDE SEQUENCE [LARGE SCALE GENOMIC DNA]</scope>
    <source>
        <strain evidence="3 4">DSM 15388</strain>
    </source>
</reference>
<dbReference type="Proteomes" id="UP000295793">
    <property type="component" value="Unassembled WGS sequence"/>
</dbReference>
<dbReference type="PROSITE" id="PS00061">
    <property type="entry name" value="ADH_SHORT"/>
    <property type="match status" value="1"/>
</dbReference>
<comment type="caution">
    <text evidence="3">The sequence shown here is derived from an EMBL/GenBank/DDBJ whole genome shotgun (WGS) entry which is preliminary data.</text>
</comment>
<name>A0A4R3HVG7_9GAMM</name>
<accession>A0A4R3HVG7</accession>
<dbReference type="PANTHER" id="PTHR44196">
    <property type="entry name" value="DEHYDROGENASE/REDUCTASE SDR FAMILY MEMBER 7B"/>
    <property type="match status" value="1"/>
</dbReference>
<dbReference type="GO" id="GO:0016020">
    <property type="term" value="C:membrane"/>
    <property type="evidence" value="ECO:0007669"/>
    <property type="project" value="TreeGrafter"/>
</dbReference>
<dbReference type="PRINTS" id="PR00081">
    <property type="entry name" value="GDHRDH"/>
</dbReference>
<keyword evidence="4" id="KW-1185">Reference proteome</keyword>
<protein>
    <submittedName>
        <fullName evidence="3">Short-subunit dehydrogenase</fullName>
    </submittedName>
</protein>
<dbReference type="PANTHER" id="PTHR44196:SF1">
    <property type="entry name" value="DEHYDROGENASE_REDUCTASE SDR FAMILY MEMBER 7B"/>
    <property type="match status" value="1"/>
</dbReference>
<dbReference type="Pfam" id="PF00106">
    <property type="entry name" value="adh_short"/>
    <property type="match status" value="1"/>
</dbReference>
<comment type="similarity">
    <text evidence="1">Belongs to the short-chain dehydrogenases/reductases (SDR) family.</text>
</comment>
<gene>
    <name evidence="3" type="ORF">BCF53_12130</name>
</gene>
<keyword evidence="2" id="KW-0560">Oxidoreductase</keyword>
<dbReference type="AlphaFoldDB" id="A0A4R3HVG7"/>
<evidence type="ECO:0000313" key="4">
    <source>
        <dbReference type="Proteomes" id="UP000295793"/>
    </source>
</evidence>
<dbReference type="InterPro" id="IPR002347">
    <property type="entry name" value="SDR_fam"/>
</dbReference>
<dbReference type="InterPro" id="IPR020904">
    <property type="entry name" value="Sc_DH/Rdtase_CS"/>
</dbReference>
<dbReference type="OrthoDB" id="335726at2"/>
<evidence type="ECO:0000256" key="1">
    <source>
        <dbReference type="ARBA" id="ARBA00006484"/>
    </source>
</evidence>
<sequence length="240" mass="26261">MKKVLITGASSGLGKSLALLYAENGCTVIACGRNQQRLAELARSNGNIRTLNFDITDQQDVLHTLGPIEDIDLAILNAGDCEYIDDVTRFDSSLFQRVITTNLIATGYLLQALVSKIKTGGRIAFVSSSVTYLPFPRAQAYGASKAGLDYLAKTMALDLKKHDIHVSLIRPGFVKTPLTDKNDFDMPFLISSEQAAAAAFKGLQKGKATIEFPGKFIFILKLFNTLPDIIWRKIMARNAT</sequence>
<dbReference type="InterPro" id="IPR036291">
    <property type="entry name" value="NAD(P)-bd_dom_sf"/>
</dbReference>
<dbReference type="EMBL" id="SLZR01000021">
    <property type="protein sequence ID" value="TCS37112.1"/>
    <property type="molecule type" value="Genomic_DNA"/>
</dbReference>
<proteinExistence type="inferred from homology"/>
<dbReference type="GO" id="GO:0016491">
    <property type="term" value="F:oxidoreductase activity"/>
    <property type="evidence" value="ECO:0007669"/>
    <property type="project" value="UniProtKB-KW"/>
</dbReference>
<dbReference type="SUPFAM" id="SSF51735">
    <property type="entry name" value="NAD(P)-binding Rossmann-fold domains"/>
    <property type="match status" value="1"/>
</dbReference>
<organism evidence="3 4">
    <name type="scientific">Reinekea marinisedimentorum</name>
    <dbReference type="NCBI Taxonomy" id="230495"/>
    <lineage>
        <taxon>Bacteria</taxon>
        <taxon>Pseudomonadati</taxon>
        <taxon>Pseudomonadota</taxon>
        <taxon>Gammaproteobacteria</taxon>
        <taxon>Oceanospirillales</taxon>
        <taxon>Saccharospirillaceae</taxon>
        <taxon>Reinekea</taxon>
    </lineage>
</organism>